<reference evidence="2 3" key="1">
    <citation type="submission" date="2020-04" db="EMBL/GenBank/DDBJ databases">
        <authorList>
            <person name="De Canck E."/>
        </authorList>
    </citation>
    <scope>NUCLEOTIDE SEQUENCE [LARGE SCALE GENOMIC DNA]</scope>
    <source>
        <strain evidence="2 3">LMG 1861</strain>
    </source>
</reference>
<dbReference type="CDD" id="cd00085">
    <property type="entry name" value="HNHc"/>
    <property type="match status" value="1"/>
</dbReference>
<dbReference type="EMBL" id="CADILD010000001">
    <property type="protein sequence ID" value="CAB3834331.1"/>
    <property type="molecule type" value="Genomic_DNA"/>
</dbReference>
<sequence length="372" mass="42077">MQKLGNLKVDFSALERVAARFPSEQKFSLETPSEGWRHIATALRTGIEIDIEDLEVDDGLLVYKGHHVILYIKDHGMRIGNALGDASKGNRFHVAECETLEKMRTQGRFDRYVVSQGTSGLFQIAGIDPTTRAELKGEAKLQVCLHCLKRLNYRSSLLGNQSQRREIRDQFSLLEFFETYSTRFATLPSDFSAKDNSALYSADWREISSSIRSRAEFRCAECSVSLSAHQGLLHVHHVNGVKNDNRSQNLRPLCKDCHRKQPAHGHIFVKAEEMATLQRLRREQNLLRPTWESALKHADTAIRPALEIARHCGWEAPAVGHSELAKTQSDVQFDAAWPEKKLGISSTVKPADLPAWQITRPGKFLRELAEKI</sequence>
<accession>A0A6S7CF22</accession>
<feature type="domain" description="HNH nuclease" evidence="1">
    <location>
        <begin position="206"/>
        <end position="259"/>
    </location>
</feature>
<dbReference type="AlphaFoldDB" id="A0A6S7CF22"/>
<evidence type="ECO:0000313" key="2">
    <source>
        <dbReference type="EMBL" id="CAB3834331.1"/>
    </source>
</evidence>
<dbReference type="Gene3D" id="1.10.30.50">
    <property type="match status" value="1"/>
</dbReference>
<dbReference type="SMART" id="SM00507">
    <property type="entry name" value="HNHc"/>
    <property type="match status" value="1"/>
</dbReference>
<organism evidence="2 3">
    <name type="scientific">Achromobacter piechaudii</name>
    <dbReference type="NCBI Taxonomy" id="72556"/>
    <lineage>
        <taxon>Bacteria</taxon>
        <taxon>Pseudomonadati</taxon>
        <taxon>Pseudomonadota</taxon>
        <taxon>Betaproteobacteria</taxon>
        <taxon>Burkholderiales</taxon>
        <taxon>Alcaligenaceae</taxon>
        <taxon>Achromobacter</taxon>
    </lineage>
</organism>
<evidence type="ECO:0000259" key="1">
    <source>
        <dbReference type="SMART" id="SM00507"/>
    </source>
</evidence>
<evidence type="ECO:0000313" key="3">
    <source>
        <dbReference type="Proteomes" id="UP000494105"/>
    </source>
</evidence>
<protein>
    <recommendedName>
        <fullName evidence="1">HNH nuclease domain-containing protein</fullName>
    </recommendedName>
</protein>
<dbReference type="Proteomes" id="UP000494105">
    <property type="component" value="Unassembled WGS sequence"/>
</dbReference>
<dbReference type="RefSeq" id="WP_175127830.1">
    <property type="nucleotide sequence ID" value="NZ_CADILD010000001.1"/>
</dbReference>
<dbReference type="InterPro" id="IPR003615">
    <property type="entry name" value="HNH_nuc"/>
</dbReference>
<gene>
    <name evidence="2" type="ORF">LMG1861_00942</name>
</gene>
<proteinExistence type="predicted"/>
<name>A0A6S7CF22_9BURK</name>